<evidence type="ECO:0000313" key="1">
    <source>
        <dbReference type="EMBL" id="WVZ64655.1"/>
    </source>
</evidence>
<dbReference type="AlphaFoldDB" id="A0AAQ3T1Y5"/>
<evidence type="ECO:0000313" key="2">
    <source>
        <dbReference type="Proteomes" id="UP001341281"/>
    </source>
</evidence>
<dbReference type="EMBL" id="CP144747">
    <property type="protein sequence ID" value="WVZ64655.1"/>
    <property type="molecule type" value="Genomic_DNA"/>
</dbReference>
<name>A0AAQ3T1Y5_PASNO</name>
<accession>A0AAQ3T1Y5</accession>
<organism evidence="1 2">
    <name type="scientific">Paspalum notatum var. saurae</name>
    <dbReference type="NCBI Taxonomy" id="547442"/>
    <lineage>
        <taxon>Eukaryota</taxon>
        <taxon>Viridiplantae</taxon>
        <taxon>Streptophyta</taxon>
        <taxon>Embryophyta</taxon>
        <taxon>Tracheophyta</taxon>
        <taxon>Spermatophyta</taxon>
        <taxon>Magnoliopsida</taxon>
        <taxon>Liliopsida</taxon>
        <taxon>Poales</taxon>
        <taxon>Poaceae</taxon>
        <taxon>PACMAD clade</taxon>
        <taxon>Panicoideae</taxon>
        <taxon>Andropogonodae</taxon>
        <taxon>Paspaleae</taxon>
        <taxon>Paspalinae</taxon>
        <taxon>Paspalum</taxon>
    </lineage>
</organism>
<dbReference type="Proteomes" id="UP001341281">
    <property type="component" value="Chromosome 03"/>
</dbReference>
<gene>
    <name evidence="1" type="ORF">U9M48_014149</name>
</gene>
<protein>
    <submittedName>
        <fullName evidence="1">Uncharacterized protein</fullName>
    </submittedName>
</protein>
<proteinExistence type="predicted"/>
<sequence>MRSPPPRVGHRLTFACAARQSPPCPVMRRVPPVAFFFSACVAPSCVASVTRATRNGHSGARLPS</sequence>
<keyword evidence="2" id="KW-1185">Reference proteome</keyword>
<reference evidence="1 2" key="1">
    <citation type="submission" date="2024-02" db="EMBL/GenBank/DDBJ databases">
        <title>High-quality chromosome-scale genome assembly of Pensacola bahiagrass (Paspalum notatum Flugge var. saurae).</title>
        <authorList>
            <person name="Vega J.M."/>
            <person name="Podio M."/>
            <person name="Orjuela J."/>
            <person name="Siena L.A."/>
            <person name="Pessino S.C."/>
            <person name="Combes M.C."/>
            <person name="Mariac C."/>
            <person name="Albertini E."/>
            <person name="Pupilli F."/>
            <person name="Ortiz J.P.A."/>
            <person name="Leblanc O."/>
        </authorList>
    </citation>
    <scope>NUCLEOTIDE SEQUENCE [LARGE SCALE GENOMIC DNA]</scope>
    <source>
        <strain evidence="1">R1</strain>
        <tissue evidence="1">Leaf</tissue>
    </source>
</reference>